<name>A0A917M9T1_9BACI</name>
<proteinExistence type="predicted"/>
<sequence>MNLAILPIKKIIFIGGLKARVDGNLTKTIVPKSPQAFIYSLQLIRQFRIHEEECYNGYKTF</sequence>
<dbReference type="AlphaFoldDB" id="A0A917M9T1"/>
<reference evidence="1" key="2">
    <citation type="submission" date="2020-09" db="EMBL/GenBank/DDBJ databases">
        <authorList>
            <person name="Sun Q."/>
            <person name="Zhou Y."/>
        </authorList>
    </citation>
    <scope>NUCLEOTIDE SEQUENCE</scope>
    <source>
        <strain evidence="1">CGMCC 1.12754</strain>
    </source>
</reference>
<comment type="caution">
    <text evidence="1">The sequence shown here is derived from an EMBL/GenBank/DDBJ whole genome shotgun (WGS) entry which is preliminary data.</text>
</comment>
<dbReference type="Proteomes" id="UP000622860">
    <property type="component" value="Unassembled WGS sequence"/>
</dbReference>
<dbReference type="EMBL" id="BMFR01000030">
    <property type="protein sequence ID" value="GGG88272.1"/>
    <property type="molecule type" value="Genomic_DNA"/>
</dbReference>
<organism evidence="1 2">
    <name type="scientific">Virgibacillus oceani</name>
    <dbReference type="NCBI Taxonomy" id="1479511"/>
    <lineage>
        <taxon>Bacteria</taxon>
        <taxon>Bacillati</taxon>
        <taxon>Bacillota</taxon>
        <taxon>Bacilli</taxon>
        <taxon>Bacillales</taxon>
        <taxon>Bacillaceae</taxon>
        <taxon>Virgibacillus</taxon>
    </lineage>
</organism>
<gene>
    <name evidence="1" type="ORF">GCM10011398_37830</name>
</gene>
<keyword evidence="2" id="KW-1185">Reference proteome</keyword>
<accession>A0A917M9T1</accession>
<protein>
    <submittedName>
        <fullName evidence="1">Uncharacterized protein</fullName>
    </submittedName>
</protein>
<evidence type="ECO:0000313" key="2">
    <source>
        <dbReference type="Proteomes" id="UP000622860"/>
    </source>
</evidence>
<evidence type="ECO:0000313" key="1">
    <source>
        <dbReference type="EMBL" id="GGG88272.1"/>
    </source>
</evidence>
<reference evidence="1" key="1">
    <citation type="journal article" date="2014" name="Int. J. Syst. Evol. Microbiol.">
        <title>Complete genome sequence of Corynebacterium casei LMG S-19264T (=DSM 44701T), isolated from a smear-ripened cheese.</title>
        <authorList>
            <consortium name="US DOE Joint Genome Institute (JGI-PGF)"/>
            <person name="Walter F."/>
            <person name="Albersmeier A."/>
            <person name="Kalinowski J."/>
            <person name="Ruckert C."/>
        </authorList>
    </citation>
    <scope>NUCLEOTIDE SEQUENCE</scope>
    <source>
        <strain evidence="1">CGMCC 1.12754</strain>
    </source>
</reference>